<dbReference type="Proteomes" id="UP000077734">
    <property type="component" value="Unassembled WGS sequence"/>
</dbReference>
<keyword evidence="1" id="KW-1133">Transmembrane helix</keyword>
<reference evidence="2 5" key="1">
    <citation type="submission" date="2016-03" db="EMBL/GenBank/DDBJ databases">
        <authorList>
            <person name="Ploux O."/>
        </authorList>
    </citation>
    <scope>NUCLEOTIDE SEQUENCE [LARGE SCALE GENOMIC DNA]</scope>
    <source>
        <strain evidence="2 5">R-45378</strain>
    </source>
</reference>
<dbReference type="RefSeq" id="WP_054762819.1">
    <property type="nucleotide sequence ID" value="NZ_AP019777.1"/>
</dbReference>
<evidence type="ECO:0000313" key="3">
    <source>
        <dbReference type="EMBL" id="OAI24984.1"/>
    </source>
</evidence>
<dbReference type="AlphaFoldDB" id="A0A177P518"/>
<evidence type="ECO:0000313" key="4">
    <source>
        <dbReference type="Proteomes" id="UP000077734"/>
    </source>
</evidence>
<feature type="transmembrane region" description="Helical" evidence="1">
    <location>
        <begin position="29"/>
        <end position="57"/>
    </location>
</feature>
<proteinExistence type="predicted"/>
<evidence type="ECO:0000313" key="5">
    <source>
        <dbReference type="Proteomes" id="UP000077857"/>
    </source>
</evidence>
<organism evidence="2 5">
    <name type="scientific">Methylomonas koyamae</name>
    <dbReference type="NCBI Taxonomy" id="702114"/>
    <lineage>
        <taxon>Bacteria</taxon>
        <taxon>Pseudomonadati</taxon>
        <taxon>Pseudomonadota</taxon>
        <taxon>Gammaproteobacteria</taxon>
        <taxon>Methylococcales</taxon>
        <taxon>Methylococcaceae</taxon>
        <taxon>Methylomonas</taxon>
    </lineage>
</organism>
<dbReference type="OrthoDB" id="9944061at2"/>
<dbReference type="EMBL" id="LUUL01000084">
    <property type="protein sequence ID" value="OAI24984.1"/>
    <property type="molecule type" value="Genomic_DNA"/>
</dbReference>
<accession>A0A177P518</accession>
<dbReference type="EMBL" id="LUUJ01000123">
    <property type="protein sequence ID" value="OAI11244.1"/>
    <property type="molecule type" value="Genomic_DNA"/>
</dbReference>
<keyword evidence="1" id="KW-0472">Membrane</keyword>
<keyword evidence="4" id="KW-1185">Reference proteome</keyword>
<comment type="caution">
    <text evidence="2">The sequence shown here is derived from an EMBL/GenBank/DDBJ whole genome shotgun (WGS) entry which is preliminary data.</text>
</comment>
<gene>
    <name evidence="3" type="ORF">A1356_14505</name>
    <name evidence="2" type="ORF">A1507_03345</name>
</gene>
<name>A0A177P518_9GAMM</name>
<protein>
    <submittedName>
        <fullName evidence="2">Uncharacterized protein</fullName>
    </submittedName>
</protein>
<sequence>MNTYHHNPKVADFAQVAVIQAKAINGRKVYAYLASFADVAVGLTILVSICCSSLLLLCTSLGVI</sequence>
<keyword evidence="1" id="KW-0812">Transmembrane</keyword>
<evidence type="ECO:0000313" key="2">
    <source>
        <dbReference type="EMBL" id="OAI11244.1"/>
    </source>
</evidence>
<reference evidence="3 4" key="2">
    <citation type="submission" date="2016-03" db="EMBL/GenBank/DDBJ databases">
        <authorList>
            <person name="Heylen K."/>
            <person name="De Vos P."/>
            <person name="Vekeman B."/>
        </authorList>
    </citation>
    <scope>NUCLEOTIDE SEQUENCE [LARGE SCALE GENOMIC DNA]</scope>
    <source>
        <strain evidence="3 4">R-49807</strain>
    </source>
</reference>
<evidence type="ECO:0000256" key="1">
    <source>
        <dbReference type="SAM" id="Phobius"/>
    </source>
</evidence>
<dbReference type="Proteomes" id="UP000077857">
    <property type="component" value="Unassembled WGS sequence"/>
</dbReference>